<dbReference type="EMBL" id="CP138327">
    <property type="protein sequence ID" value="WXT99931.1"/>
    <property type="molecule type" value="Genomic_DNA"/>
</dbReference>
<dbReference type="AlphaFoldDB" id="A0AAU6PG07"/>
<reference evidence="7" key="1">
    <citation type="submission" date="2023-10" db="EMBL/GenBank/DDBJ databases">
        <title>The first scallop-associated chemosynthetic bacterial symbiont.</title>
        <authorList>
            <person name="Lin Y.-T."/>
            <person name="Sun J."/>
            <person name="Ip J.C.-H."/>
            <person name="He X."/>
            <person name="Gao Z.-M."/>
            <person name="Perez M."/>
            <person name="Xu T."/>
            <person name="Qian P.-Y."/>
            <person name="Qiu J.-W."/>
        </authorList>
    </citation>
    <scope>NUCLEOTIDE SEQUENCE</scope>
    <source>
        <strain evidence="7">Gill1</strain>
    </source>
</reference>
<proteinExistence type="predicted"/>
<evidence type="ECO:0000259" key="6">
    <source>
        <dbReference type="Pfam" id="PF04932"/>
    </source>
</evidence>
<dbReference type="InterPro" id="IPR007016">
    <property type="entry name" value="O-antigen_ligase-rel_domated"/>
</dbReference>
<evidence type="ECO:0000256" key="3">
    <source>
        <dbReference type="ARBA" id="ARBA00022989"/>
    </source>
</evidence>
<feature type="transmembrane region" description="Helical" evidence="5">
    <location>
        <begin position="355"/>
        <end position="372"/>
    </location>
</feature>
<protein>
    <recommendedName>
        <fullName evidence="6">O-antigen ligase-related domain-containing protein</fullName>
    </recommendedName>
</protein>
<feature type="transmembrane region" description="Helical" evidence="5">
    <location>
        <begin position="143"/>
        <end position="162"/>
    </location>
</feature>
<organism evidence="7">
    <name type="scientific">Catillopecten margaritatus gill symbiont</name>
    <dbReference type="NCBI Taxonomy" id="3083288"/>
    <lineage>
        <taxon>Bacteria</taxon>
        <taxon>Pseudomonadati</taxon>
        <taxon>Pseudomonadota</taxon>
        <taxon>Gammaproteobacteria</taxon>
        <taxon>sulfur-oxidizing symbionts</taxon>
    </lineage>
</organism>
<evidence type="ECO:0000256" key="2">
    <source>
        <dbReference type="ARBA" id="ARBA00022692"/>
    </source>
</evidence>
<feature type="transmembrane region" description="Helical" evidence="5">
    <location>
        <begin position="93"/>
        <end position="110"/>
    </location>
</feature>
<feature type="transmembrane region" description="Helical" evidence="5">
    <location>
        <begin position="117"/>
        <end position="137"/>
    </location>
</feature>
<evidence type="ECO:0000313" key="7">
    <source>
        <dbReference type="EMBL" id="WXT99931.1"/>
    </source>
</evidence>
<dbReference type="Pfam" id="PF04932">
    <property type="entry name" value="Wzy_C"/>
    <property type="match status" value="1"/>
</dbReference>
<evidence type="ECO:0000256" key="5">
    <source>
        <dbReference type="SAM" id="Phobius"/>
    </source>
</evidence>
<comment type="subcellular location">
    <subcellularLocation>
        <location evidence="1">Membrane</location>
        <topology evidence="1">Multi-pass membrane protein</topology>
    </subcellularLocation>
</comment>
<accession>A0AAU6PG07</accession>
<keyword evidence="2 5" id="KW-0812">Transmembrane</keyword>
<name>A0AAU6PG07_9GAMM</name>
<feature type="domain" description="O-antigen ligase-related" evidence="6">
    <location>
        <begin position="182"/>
        <end position="336"/>
    </location>
</feature>
<gene>
    <name evidence="7" type="ORF">Ctma_0637</name>
</gene>
<evidence type="ECO:0000256" key="1">
    <source>
        <dbReference type="ARBA" id="ARBA00004141"/>
    </source>
</evidence>
<evidence type="ECO:0000256" key="4">
    <source>
        <dbReference type="ARBA" id="ARBA00023136"/>
    </source>
</evidence>
<feature type="transmembrane region" description="Helical" evidence="5">
    <location>
        <begin position="174"/>
        <end position="191"/>
    </location>
</feature>
<feature type="transmembrane region" description="Helical" evidence="5">
    <location>
        <begin position="197"/>
        <end position="215"/>
    </location>
</feature>
<feature type="transmembrane region" description="Helical" evidence="5">
    <location>
        <begin position="319"/>
        <end position="343"/>
    </location>
</feature>
<dbReference type="PANTHER" id="PTHR37422:SF17">
    <property type="entry name" value="O-ANTIGEN LIGASE"/>
    <property type="match status" value="1"/>
</dbReference>
<feature type="transmembrane region" description="Helical" evidence="5">
    <location>
        <begin position="222"/>
        <end position="243"/>
    </location>
</feature>
<dbReference type="InterPro" id="IPR051533">
    <property type="entry name" value="WaaL-like"/>
</dbReference>
<feature type="transmembrane region" description="Helical" evidence="5">
    <location>
        <begin position="20"/>
        <end position="48"/>
    </location>
</feature>
<keyword evidence="4 5" id="KW-0472">Membrane</keyword>
<dbReference type="GO" id="GO:0016020">
    <property type="term" value="C:membrane"/>
    <property type="evidence" value="ECO:0007669"/>
    <property type="project" value="UniProtKB-SubCell"/>
</dbReference>
<dbReference type="PANTHER" id="PTHR37422">
    <property type="entry name" value="TEICHURONIC ACID BIOSYNTHESIS PROTEIN TUAE"/>
    <property type="match status" value="1"/>
</dbReference>
<feature type="transmembrane region" description="Helical" evidence="5">
    <location>
        <begin position="60"/>
        <end position="81"/>
    </location>
</feature>
<keyword evidence="3 5" id="KW-1133">Transmembrane helix</keyword>
<sequence length="402" mass="44660">MSEALSEKRYSNLVNTLLFLFPLGFLSIKASGDLILVILMFIGVYSMFKHRINPITHNALKGVSLLSLGYFAAILLSIFASDKPSELLHYVNRDLHFLFTPFVALAIYLAKVNIKTLILSIKLSLILMGGLILSQYFDGVSRPSWVMNADLFGNLTVLFLFMSWSNIQTEAVKDLSLSVLSTIFGMTSIVLSGTRGAWVSFVVLFFVWLFLLLYKKMLDKKVGFLLLIAVLALGVFASTNTVIKNRSSEAVSEVSNWYNGVNINTSNGSRMEMYKAGLLAAKEKPILGYGYRNGNKEAAKFADTELQSSIANHNHLHNAYINTLVFGGVIALIALLALLFIPLKQFWQQLKTGKHTELAFLGIFLCVGYASFGVVNAMFGDMFMNAFYVLFLSILLPKIKKA</sequence>